<dbReference type="WBParaSite" id="Minc3s00026g01661">
    <property type="protein sequence ID" value="Minc3s00026g01661"/>
    <property type="gene ID" value="Minc3s00026g01661"/>
</dbReference>
<dbReference type="AlphaFoldDB" id="A0A914KJU7"/>
<organism evidence="3 4">
    <name type="scientific">Meloidogyne incognita</name>
    <name type="common">Southern root-knot nematode worm</name>
    <name type="synonym">Oxyuris incognita</name>
    <dbReference type="NCBI Taxonomy" id="6306"/>
    <lineage>
        <taxon>Eukaryota</taxon>
        <taxon>Metazoa</taxon>
        <taxon>Ecdysozoa</taxon>
        <taxon>Nematoda</taxon>
        <taxon>Chromadorea</taxon>
        <taxon>Rhabditida</taxon>
        <taxon>Tylenchina</taxon>
        <taxon>Tylenchomorpha</taxon>
        <taxon>Tylenchoidea</taxon>
        <taxon>Meloidogynidae</taxon>
        <taxon>Meloidogyninae</taxon>
        <taxon>Meloidogyne</taxon>
        <taxon>Meloidogyne incognita group</taxon>
    </lineage>
</organism>
<feature type="compositionally biased region" description="Polar residues" evidence="1">
    <location>
        <begin position="274"/>
        <end position="285"/>
    </location>
</feature>
<evidence type="ECO:0000256" key="1">
    <source>
        <dbReference type="SAM" id="MobiDB-lite"/>
    </source>
</evidence>
<proteinExistence type="predicted"/>
<feature type="domain" description="Ubiquitin-like" evidence="2">
    <location>
        <begin position="1"/>
        <end position="62"/>
    </location>
</feature>
<dbReference type="Proteomes" id="UP000887563">
    <property type="component" value="Unplaced"/>
</dbReference>
<sequence>MDVEQDKVISIDDQASNYCNDAERNPRADGEQRFILRGRLLNDDSQTIQGAGLKDRDVLHVIHHVPQPVEASTTTQLDRQRLAAANNRFQVRFHMQIIPDLSEQAEGQQQQQRRIEVRQQGTHPQRRGNGQRREETPSQREGSSQQTGAEQQTQQEVIERQGTANTSTELISEALAAMVVGTIFRSLITILQRLNEEEEPATAREIGTTTSATQLETSAGTSNESVAYSGTSNGTGTSTITSNESVNSAGNSNATGTSAGTSNVSVTSVGTSNESVASNNREGVI</sequence>
<dbReference type="InterPro" id="IPR029071">
    <property type="entry name" value="Ubiquitin-like_domsf"/>
</dbReference>
<evidence type="ECO:0000313" key="4">
    <source>
        <dbReference type="WBParaSite" id="Minc3s00026g01661"/>
    </source>
</evidence>
<reference evidence="4" key="1">
    <citation type="submission" date="2022-11" db="UniProtKB">
        <authorList>
            <consortium name="WormBaseParasite"/>
        </authorList>
    </citation>
    <scope>IDENTIFICATION</scope>
</reference>
<feature type="compositionally biased region" description="Low complexity" evidence="1">
    <location>
        <begin position="254"/>
        <end position="273"/>
    </location>
</feature>
<dbReference type="PROSITE" id="PS50053">
    <property type="entry name" value="UBIQUITIN_2"/>
    <property type="match status" value="1"/>
</dbReference>
<feature type="region of interest" description="Disordered" evidence="1">
    <location>
        <begin position="103"/>
        <end position="164"/>
    </location>
</feature>
<protein>
    <submittedName>
        <fullName evidence="4">Ubiquitin-like domain-containing protein</fullName>
    </submittedName>
</protein>
<accession>A0A914KJU7</accession>
<name>A0A914KJU7_MELIC</name>
<feature type="compositionally biased region" description="Polar residues" evidence="1">
    <location>
        <begin position="207"/>
        <end position="228"/>
    </location>
</feature>
<keyword evidence="3" id="KW-1185">Reference proteome</keyword>
<evidence type="ECO:0000259" key="2">
    <source>
        <dbReference type="PROSITE" id="PS50053"/>
    </source>
</evidence>
<dbReference type="SUPFAM" id="SSF54236">
    <property type="entry name" value="Ubiquitin-like"/>
    <property type="match status" value="1"/>
</dbReference>
<feature type="compositionally biased region" description="Low complexity" evidence="1">
    <location>
        <begin position="229"/>
        <end position="245"/>
    </location>
</feature>
<dbReference type="InterPro" id="IPR000626">
    <property type="entry name" value="Ubiquitin-like_dom"/>
</dbReference>
<feature type="compositionally biased region" description="Low complexity" evidence="1">
    <location>
        <begin position="141"/>
        <end position="155"/>
    </location>
</feature>
<feature type="region of interest" description="Disordered" evidence="1">
    <location>
        <begin position="197"/>
        <end position="285"/>
    </location>
</feature>
<evidence type="ECO:0000313" key="3">
    <source>
        <dbReference type="Proteomes" id="UP000887563"/>
    </source>
</evidence>